<name>A0A1E7FRR7_9STRA</name>
<dbReference type="Proteomes" id="UP000095751">
    <property type="component" value="Unassembled WGS sequence"/>
</dbReference>
<sequence>MTDVASLASNCCGLDSIPGFGDKFLHALTLPSEESKQQQPSDINPSSSMVDEAEPASLPAPLPVRTFLLADVRTGRRFAVPTDPSGGRAFNDSRVWCYRRGRFCQPEEIPDSNFVWTEDLQRAYEASLEGEEQESNPSSPPSP</sequence>
<dbReference type="KEGG" id="fcy:FRACYDRAFT_267769"/>
<organism evidence="2 3">
    <name type="scientific">Fragilariopsis cylindrus CCMP1102</name>
    <dbReference type="NCBI Taxonomy" id="635003"/>
    <lineage>
        <taxon>Eukaryota</taxon>
        <taxon>Sar</taxon>
        <taxon>Stramenopiles</taxon>
        <taxon>Ochrophyta</taxon>
        <taxon>Bacillariophyta</taxon>
        <taxon>Bacillariophyceae</taxon>
        <taxon>Bacillariophycidae</taxon>
        <taxon>Bacillariales</taxon>
        <taxon>Bacillariaceae</taxon>
        <taxon>Fragilariopsis</taxon>
    </lineage>
</organism>
<dbReference type="AlphaFoldDB" id="A0A1E7FRR7"/>
<proteinExistence type="predicted"/>
<accession>A0A1E7FRR7</accession>
<dbReference type="EMBL" id="KV784354">
    <property type="protein sequence ID" value="OEU20795.1"/>
    <property type="molecule type" value="Genomic_DNA"/>
</dbReference>
<dbReference type="InParanoid" id="A0A1E7FRR7"/>
<evidence type="ECO:0000313" key="2">
    <source>
        <dbReference type="EMBL" id="OEU20795.1"/>
    </source>
</evidence>
<gene>
    <name evidence="2" type="ORF">FRACYDRAFT_267769</name>
</gene>
<reference evidence="2 3" key="1">
    <citation type="submission" date="2016-09" db="EMBL/GenBank/DDBJ databases">
        <title>Extensive genetic diversity and differential bi-allelic expression allows diatom success in the polar Southern Ocean.</title>
        <authorList>
            <consortium name="DOE Joint Genome Institute"/>
            <person name="Mock T."/>
            <person name="Otillar R.P."/>
            <person name="Strauss J."/>
            <person name="Dupont C."/>
            <person name="Frickenhaus S."/>
            <person name="Maumus F."/>
            <person name="Mcmullan M."/>
            <person name="Sanges R."/>
            <person name="Schmutz J."/>
            <person name="Toseland A."/>
            <person name="Valas R."/>
            <person name="Veluchamy A."/>
            <person name="Ward B.J."/>
            <person name="Allen A."/>
            <person name="Barry K."/>
            <person name="Falciatore A."/>
            <person name="Ferrante M."/>
            <person name="Fortunato A.E."/>
            <person name="Gloeckner G."/>
            <person name="Gruber A."/>
            <person name="Hipkin R."/>
            <person name="Janech M."/>
            <person name="Kroth P."/>
            <person name="Leese F."/>
            <person name="Lindquist E."/>
            <person name="Lyon B.R."/>
            <person name="Martin J."/>
            <person name="Mayer C."/>
            <person name="Parker M."/>
            <person name="Quesneville H."/>
            <person name="Raymond J."/>
            <person name="Uhlig C."/>
            <person name="Valentin K.U."/>
            <person name="Worden A.Z."/>
            <person name="Armbrust E.V."/>
            <person name="Bowler C."/>
            <person name="Green B."/>
            <person name="Moulton V."/>
            <person name="Van Oosterhout C."/>
            <person name="Grigoriev I."/>
        </authorList>
    </citation>
    <scope>NUCLEOTIDE SEQUENCE [LARGE SCALE GENOMIC DNA]</scope>
    <source>
        <strain evidence="2 3">CCMP1102</strain>
    </source>
</reference>
<evidence type="ECO:0000256" key="1">
    <source>
        <dbReference type="SAM" id="MobiDB-lite"/>
    </source>
</evidence>
<keyword evidence="3" id="KW-1185">Reference proteome</keyword>
<dbReference type="OrthoDB" id="7537227at2759"/>
<protein>
    <submittedName>
        <fullName evidence="2">Uncharacterized protein</fullName>
    </submittedName>
</protein>
<feature type="region of interest" description="Disordered" evidence="1">
    <location>
        <begin position="30"/>
        <end position="57"/>
    </location>
</feature>
<evidence type="ECO:0000313" key="3">
    <source>
        <dbReference type="Proteomes" id="UP000095751"/>
    </source>
</evidence>
<feature type="compositionally biased region" description="Polar residues" evidence="1">
    <location>
        <begin position="37"/>
        <end position="49"/>
    </location>
</feature>